<proteinExistence type="predicted"/>
<feature type="compositionally biased region" description="Basic and acidic residues" evidence="1">
    <location>
        <begin position="280"/>
        <end position="290"/>
    </location>
</feature>
<protein>
    <submittedName>
        <fullName evidence="2">Uncharacterized protein</fullName>
    </submittedName>
</protein>
<reference evidence="2" key="1">
    <citation type="submission" date="2020-03" db="EMBL/GenBank/DDBJ databases">
        <title>The deep terrestrial virosphere.</title>
        <authorList>
            <person name="Holmfeldt K."/>
            <person name="Nilsson E."/>
            <person name="Simone D."/>
            <person name="Lopez-Fernandez M."/>
            <person name="Wu X."/>
            <person name="de Brujin I."/>
            <person name="Lundin D."/>
            <person name="Andersson A."/>
            <person name="Bertilsson S."/>
            <person name="Dopson M."/>
        </authorList>
    </citation>
    <scope>NUCLEOTIDE SEQUENCE</scope>
    <source>
        <strain evidence="2">TM448B03525</strain>
    </source>
</reference>
<feature type="region of interest" description="Disordered" evidence="1">
    <location>
        <begin position="27"/>
        <end position="76"/>
    </location>
</feature>
<gene>
    <name evidence="2" type="ORF">TM448B03525_0004</name>
</gene>
<evidence type="ECO:0000256" key="1">
    <source>
        <dbReference type="SAM" id="MobiDB-lite"/>
    </source>
</evidence>
<dbReference type="EMBL" id="MT145021">
    <property type="protein sequence ID" value="QJI02671.1"/>
    <property type="molecule type" value="Genomic_DNA"/>
</dbReference>
<name>A0A6M3XXI8_9ZZZZ</name>
<organism evidence="2">
    <name type="scientific">viral metagenome</name>
    <dbReference type="NCBI Taxonomy" id="1070528"/>
    <lineage>
        <taxon>unclassified sequences</taxon>
        <taxon>metagenomes</taxon>
        <taxon>organismal metagenomes</taxon>
    </lineage>
</organism>
<feature type="region of interest" description="Disordered" evidence="1">
    <location>
        <begin position="246"/>
        <end position="301"/>
    </location>
</feature>
<feature type="compositionally biased region" description="Acidic residues" evidence="1">
    <location>
        <begin position="59"/>
        <end position="71"/>
    </location>
</feature>
<accession>A0A6M3XXI8</accession>
<evidence type="ECO:0000313" key="2">
    <source>
        <dbReference type="EMBL" id="QJI02671.1"/>
    </source>
</evidence>
<dbReference type="AlphaFoldDB" id="A0A6M3XXI8"/>
<sequence length="319" mass="35302">MEATRTDIDYPQSSDQVDRQVDGLAGGIMDLMENPNPNASGIVESKSAETSAETKEETTETAEETEETTSEEPEKYTIKWQGQEKEVTQAELLDLAQKGFDYTQKTQALATERDQLAPYQGLATLIKSDPVKAAQITAILSGQAPQAQPEKKTFDDPIEQLKWETKQEALAELRKEMAANIAPIHRQQALNQVRSQVQADPDYQEVHTKIIEMVKAQPPSIQKAIYLQLDQDPAAYLDAFQHFKQQKAQKPETTPIPKPVKKDTHAPILESGGVEAPAGIEKKAQAERLSKQKAKALREGSTSALADWLKASGAIEHLY</sequence>